<dbReference type="InterPro" id="IPR002495">
    <property type="entry name" value="Glyco_trans_8"/>
</dbReference>
<keyword evidence="6" id="KW-1185">Reference proteome</keyword>
<evidence type="ECO:0000313" key="5">
    <source>
        <dbReference type="EMBL" id="KAH0880398.1"/>
    </source>
</evidence>
<keyword evidence="3" id="KW-0464">Manganese</keyword>
<dbReference type="Gene3D" id="3.90.550.10">
    <property type="entry name" value="Spore Coat Polysaccharide Biosynthesis Protein SpsA, Chain A"/>
    <property type="match status" value="1"/>
</dbReference>
<accession>A0ABQ7ZJP5</accession>
<evidence type="ECO:0000256" key="3">
    <source>
        <dbReference type="ARBA" id="ARBA00023211"/>
    </source>
</evidence>
<dbReference type="InterPro" id="IPR029044">
    <property type="entry name" value="Nucleotide-diphossugar_trans"/>
</dbReference>
<organism evidence="5 6">
    <name type="scientific">Brassica napus</name>
    <name type="common">Rape</name>
    <dbReference type="NCBI Taxonomy" id="3708"/>
    <lineage>
        <taxon>Eukaryota</taxon>
        <taxon>Viridiplantae</taxon>
        <taxon>Streptophyta</taxon>
        <taxon>Embryophyta</taxon>
        <taxon>Tracheophyta</taxon>
        <taxon>Spermatophyta</taxon>
        <taxon>Magnoliopsida</taxon>
        <taxon>eudicotyledons</taxon>
        <taxon>Gunneridae</taxon>
        <taxon>Pentapetalae</taxon>
        <taxon>rosids</taxon>
        <taxon>malvids</taxon>
        <taxon>Brassicales</taxon>
        <taxon>Brassicaceae</taxon>
        <taxon>Brassiceae</taxon>
        <taxon>Brassica</taxon>
    </lineage>
</organism>
<protein>
    <recommendedName>
        <fullName evidence="4">Hexosyltransferase</fullName>
        <ecNumber evidence="4">2.4.1.-</ecNumber>
    </recommendedName>
</protein>
<dbReference type="PANTHER" id="PTHR11183">
    <property type="entry name" value="GLYCOGENIN SUBFAMILY MEMBER"/>
    <property type="match status" value="1"/>
</dbReference>
<evidence type="ECO:0000256" key="1">
    <source>
        <dbReference type="ARBA" id="ARBA00022676"/>
    </source>
</evidence>
<dbReference type="EC" id="2.4.1.-" evidence="4"/>
<evidence type="ECO:0000313" key="6">
    <source>
        <dbReference type="Proteomes" id="UP000824890"/>
    </source>
</evidence>
<dbReference type="InterPro" id="IPR050587">
    <property type="entry name" value="GNT1/Glycosyltrans_8"/>
</dbReference>
<sequence length="454" mass="52762">MIKTIESVQEGLTIGVLNFGRKEIRQWREVAKTKDNEDDENVVELDLEHADKNVTWDALYPEWIDEEQEKYVHVCPNLPKIKVPTRRLDLVVVKLPCLKEGNWSRDVARLHLQMAAATVAASAKGQRSRDTFQNSLSSHFLRITPATETMMNQSYPPDKSACNSPHPSSYSMILMPLEDPLINHSNEIFQLSPFRLETICISLSNNPMLSKRIPTLWQIKRKSPPCKPFSTFVSPGPGDSKLMFRLIHFWETSINSKGGILIGTKYVTVDFFNHHHSQTIQRIRNPKAEKDAYNEWNYSKFRLWQLTDYDKVIFIDADLLILRNIDFLFRMPEISATGNNGTLFNSGVMVIEPCNCTFQLLMEHVNEIESYNGGDQGYLNEVFTWWHRIPKHMNFLKHFWVGDEDDVKRKKTELFGAEPPILYVLHYLGMKPWLCYRDYDCNFNSDIFIEFATD</sequence>
<evidence type="ECO:0000256" key="4">
    <source>
        <dbReference type="RuleBase" id="RU362027"/>
    </source>
</evidence>
<proteinExistence type="inferred from homology"/>
<reference evidence="5 6" key="1">
    <citation type="submission" date="2021-05" db="EMBL/GenBank/DDBJ databases">
        <title>Genome Assembly of Synthetic Allotetraploid Brassica napus Reveals Homoeologous Exchanges between Subgenomes.</title>
        <authorList>
            <person name="Davis J.T."/>
        </authorList>
    </citation>
    <scope>NUCLEOTIDE SEQUENCE [LARGE SCALE GENOMIC DNA]</scope>
    <source>
        <strain evidence="6">cv. Da-Ae</strain>
        <tissue evidence="5">Seedling</tissue>
    </source>
</reference>
<comment type="caution">
    <text evidence="5">The sequence shown here is derived from an EMBL/GenBank/DDBJ whole genome shotgun (WGS) entry which is preliminary data.</text>
</comment>
<keyword evidence="1" id="KW-0328">Glycosyltransferase</keyword>
<gene>
    <name evidence="5" type="ORF">HID58_067792</name>
</gene>
<evidence type="ECO:0000256" key="2">
    <source>
        <dbReference type="ARBA" id="ARBA00022679"/>
    </source>
</evidence>
<comment type="similarity">
    <text evidence="4">Belongs to the glycosyltransferase 8 family.</text>
</comment>
<dbReference type="EMBL" id="JAGKQM010000015">
    <property type="protein sequence ID" value="KAH0880398.1"/>
    <property type="molecule type" value="Genomic_DNA"/>
</dbReference>
<name>A0ABQ7ZJP5_BRANA</name>
<keyword evidence="2" id="KW-0808">Transferase</keyword>
<dbReference type="Pfam" id="PF01501">
    <property type="entry name" value="Glyco_transf_8"/>
    <property type="match status" value="1"/>
</dbReference>
<dbReference type="SUPFAM" id="SSF53448">
    <property type="entry name" value="Nucleotide-diphospho-sugar transferases"/>
    <property type="match status" value="1"/>
</dbReference>
<dbReference type="Proteomes" id="UP000824890">
    <property type="component" value="Unassembled WGS sequence"/>
</dbReference>